<dbReference type="Gene3D" id="3.30.565.10">
    <property type="entry name" value="Histidine kinase-like ATPase, C-terminal domain"/>
    <property type="match status" value="1"/>
</dbReference>
<evidence type="ECO:0000256" key="10">
    <source>
        <dbReference type="SAM" id="Coils"/>
    </source>
</evidence>
<dbReference type="GO" id="GO:0005524">
    <property type="term" value="F:ATP binding"/>
    <property type="evidence" value="ECO:0007669"/>
    <property type="project" value="UniProtKB-KW"/>
</dbReference>
<evidence type="ECO:0000256" key="7">
    <source>
        <dbReference type="ARBA" id="ARBA00022741"/>
    </source>
</evidence>
<comment type="caution">
    <text evidence="13">The sequence shown here is derived from an EMBL/GenBank/DDBJ whole genome shotgun (WGS) entry which is preliminary data.</text>
</comment>
<dbReference type="EC" id="2.7.13.3" evidence="3"/>
<dbReference type="InterPro" id="IPR050980">
    <property type="entry name" value="2C_sensor_his_kinase"/>
</dbReference>
<dbReference type="PANTHER" id="PTHR44936">
    <property type="entry name" value="SENSOR PROTEIN CREC"/>
    <property type="match status" value="1"/>
</dbReference>
<evidence type="ECO:0000256" key="11">
    <source>
        <dbReference type="SAM" id="Phobius"/>
    </source>
</evidence>
<accession>A0A495DMH1</accession>
<keyword evidence="11" id="KW-1133">Transmembrane helix</keyword>
<dbReference type="Gene3D" id="1.10.287.130">
    <property type="match status" value="1"/>
</dbReference>
<dbReference type="PRINTS" id="PR00344">
    <property type="entry name" value="BCTRLSENSOR"/>
</dbReference>
<evidence type="ECO:0000256" key="2">
    <source>
        <dbReference type="ARBA" id="ARBA00004651"/>
    </source>
</evidence>
<proteinExistence type="predicted"/>
<comment type="subcellular location">
    <subcellularLocation>
        <location evidence="2">Cell membrane</location>
        <topology evidence="2">Multi-pass membrane protein</topology>
    </subcellularLocation>
</comment>
<dbReference type="Proteomes" id="UP000273675">
    <property type="component" value="Unassembled WGS sequence"/>
</dbReference>
<gene>
    <name evidence="13" type="ORF">C7435_0271</name>
</gene>
<comment type="catalytic activity">
    <reaction evidence="1">
        <text>ATP + protein L-histidine = ADP + protein N-phospho-L-histidine.</text>
        <dbReference type="EC" id="2.7.13.3"/>
    </reaction>
</comment>
<feature type="domain" description="Histidine kinase" evidence="12">
    <location>
        <begin position="274"/>
        <end position="488"/>
    </location>
</feature>
<sequence>MPMSIEPSSSSDDPARPDAAPLVGVLDNLRAQLLMVTLGLVTVGLVLVYFPAAASFRLQWMTDRAEAAHLAALAADVAPGGALGEEEVRALLMGADAVAVARVRNGMNELVLYSGPIGEGLVESDLRKAGWFTHIRDTIETLNAPDDRLLRIRAHPMGAPDELIDVIVREAPLHAALREFSRRLLIYASLAAIIVGAVLYCALFFLFVRPMRRLAGAMTHFREDPADPARMIRPGAARNEIGQAEHELARMQADVRQALLQRERLAALGGAVAKINHDLRNVLASAQLVSDRLAMDSDDRVRGMGERLVRAVDRGVRLCEATLEFGRAEESAPVRQPIAARALLEEVAGDAMLAEGDVVWTNDIGDELRLDADPDQAHRLFLNLCRNAIQAMQSVEGERRLSARATAMPLVADGSGEIRIEIADSGLGVPPKARERLFQAFSGSTRRGGSGLGLSIARELARAHGGDVDLVTTGDAGTVFAVRLPAAPPVRP</sequence>
<evidence type="ECO:0000259" key="12">
    <source>
        <dbReference type="PROSITE" id="PS50109"/>
    </source>
</evidence>
<dbReference type="RefSeq" id="WP_121209738.1">
    <property type="nucleotide sequence ID" value="NZ_RBIM01000001.1"/>
</dbReference>
<evidence type="ECO:0000256" key="9">
    <source>
        <dbReference type="ARBA" id="ARBA00022840"/>
    </source>
</evidence>
<feature type="coiled-coil region" evidence="10">
    <location>
        <begin position="241"/>
        <end position="268"/>
    </location>
</feature>
<feature type="transmembrane region" description="Helical" evidence="11">
    <location>
        <begin position="184"/>
        <end position="208"/>
    </location>
</feature>
<dbReference type="Pfam" id="PF02518">
    <property type="entry name" value="HATPase_c"/>
    <property type="match status" value="1"/>
</dbReference>
<dbReference type="SMART" id="SM00388">
    <property type="entry name" value="HisKA"/>
    <property type="match status" value="1"/>
</dbReference>
<dbReference type="SUPFAM" id="SSF55874">
    <property type="entry name" value="ATPase domain of HSP90 chaperone/DNA topoisomerase II/histidine kinase"/>
    <property type="match status" value="1"/>
</dbReference>
<dbReference type="AlphaFoldDB" id="A0A495DMH1"/>
<keyword evidence="10" id="KW-0175">Coiled coil</keyword>
<dbReference type="InterPro" id="IPR005467">
    <property type="entry name" value="His_kinase_dom"/>
</dbReference>
<dbReference type="InterPro" id="IPR004358">
    <property type="entry name" value="Sig_transdc_His_kin-like_C"/>
</dbReference>
<dbReference type="GO" id="GO:0005886">
    <property type="term" value="C:plasma membrane"/>
    <property type="evidence" value="ECO:0007669"/>
    <property type="project" value="UniProtKB-SubCell"/>
</dbReference>
<name>A0A495DMH1_9PROT</name>
<dbReference type="EMBL" id="RBIM01000001">
    <property type="protein sequence ID" value="RKR03830.1"/>
    <property type="molecule type" value="Genomic_DNA"/>
</dbReference>
<evidence type="ECO:0000256" key="8">
    <source>
        <dbReference type="ARBA" id="ARBA00022777"/>
    </source>
</evidence>
<feature type="transmembrane region" description="Helical" evidence="11">
    <location>
        <begin position="31"/>
        <end position="54"/>
    </location>
</feature>
<evidence type="ECO:0000256" key="6">
    <source>
        <dbReference type="ARBA" id="ARBA00022679"/>
    </source>
</evidence>
<organism evidence="13 14">
    <name type="scientific">Maricaulis maris</name>
    <dbReference type="NCBI Taxonomy" id="74318"/>
    <lineage>
        <taxon>Bacteria</taxon>
        <taxon>Pseudomonadati</taxon>
        <taxon>Pseudomonadota</taxon>
        <taxon>Alphaproteobacteria</taxon>
        <taxon>Maricaulales</taxon>
        <taxon>Maricaulaceae</taxon>
        <taxon>Maricaulis</taxon>
    </lineage>
</organism>
<evidence type="ECO:0000313" key="13">
    <source>
        <dbReference type="EMBL" id="RKR03830.1"/>
    </source>
</evidence>
<evidence type="ECO:0000256" key="4">
    <source>
        <dbReference type="ARBA" id="ARBA00022475"/>
    </source>
</evidence>
<evidence type="ECO:0000256" key="3">
    <source>
        <dbReference type="ARBA" id="ARBA00012438"/>
    </source>
</evidence>
<evidence type="ECO:0000256" key="5">
    <source>
        <dbReference type="ARBA" id="ARBA00022553"/>
    </source>
</evidence>
<dbReference type="InterPro" id="IPR003594">
    <property type="entry name" value="HATPase_dom"/>
</dbReference>
<dbReference type="SMART" id="SM00387">
    <property type="entry name" value="HATPase_c"/>
    <property type="match status" value="1"/>
</dbReference>
<keyword evidence="8 13" id="KW-0418">Kinase</keyword>
<keyword evidence="5" id="KW-0597">Phosphoprotein</keyword>
<evidence type="ECO:0000313" key="14">
    <source>
        <dbReference type="Proteomes" id="UP000273675"/>
    </source>
</evidence>
<keyword evidence="6" id="KW-0808">Transferase</keyword>
<reference evidence="13 14" key="1">
    <citation type="submission" date="2018-10" db="EMBL/GenBank/DDBJ databases">
        <title>Genomic Encyclopedia of Type Strains, Phase IV (KMG-IV): sequencing the most valuable type-strain genomes for metagenomic binning, comparative biology and taxonomic classification.</title>
        <authorList>
            <person name="Goeker M."/>
        </authorList>
    </citation>
    <scope>NUCLEOTIDE SEQUENCE [LARGE SCALE GENOMIC DNA]</scope>
    <source>
        <strain evidence="13 14">DSM 4734</strain>
    </source>
</reference>
<dbReference type="GO" id="GO:0000155">
    <property type="term" value="F:phosphorelay sensor kinase activity"/>
    <property type="evidence" value="ECO:0007669"/>
    <property type="project" value="InterPro"/>
</dbReference>
<keyword evidence="11" id="KW-0472">Membrane</keyword>
<dbReference type="SUPFAM" id="SSF47384">
    <property type="entry name" value="Homodimeric domain of signal transducing histidine kinase"/>
    <property type="match status" value="1"/>
</dbReference>
<keyword evidence="4" id="KW-1003">Cell membrane</keyword>
<dbReference type="PROSITE" id="PS50109">
    <property type="entry name" value="HIS_KIN"/>
    <property type="match status" value="1"/>
</dbReference>
<dbReference type="PANTHER" id="PTHR44936:SF10">
    <property type="entry name" value="SENSOR PROTEIN RSTB"/>
    <property type="match status" value="1"/>
</dbReference>
<protein>
    <recommendedName>
        <fullName evidence="3">histidine kinase</fullName>
        <ecNumber evidence="3">2.7.13.3</ecNumber>
    </recommendedName>
</protein>
<evidence type="ECO:0000256" key="1">
    <source>
        <dbReference type="ARBA" id="ARBA00000085"/>
    </source>
</evidence>
<dbReference type="InterPro" id="IPR036890">
    <property type="entry name" value="HATPase_C_sf"/>
</dbReference>
<keyword evidence="9" id="KW-0067">ATP-binding</keyword>
<dbReference type="InterPro" id="IPR036097">
    <property type="entry name" value="HisK_dim/P_sf"/>
</dbReference>
<dbReference type="InterPro" id="IPR003661">
    <property type="entry name" value="HisK_dim/P_dom"/>
</dbReference>
<keyword evidence="11" id="KW-0812">Transmembrane</keyword>
<keyword evidence="7" id="KW-0547">Nucleotide-binding</keyword>